<gene>
    <name evidence="3" type="ORF">D3C57_146210</name>
</gene>
<dbReference type="AlphaFoldDB" id="A0A0A0NU25"/>
<comment type="similarity">
    <text evidence="1">Belongs to the short-chain dehydrogenases/reductases (SDR) family.</text>
</comment>
<comment type="caution">
    <text evidence="3">The sequence shown here is derived from an EMBL/GenBank/DDBJ whole genome shotgun (WGS) entry which is preliminary data.</text>
</comment>
<dbReference type="GO" id="GO:0016491">
    <property type="term" value="F:oxidoreductase activity"/>
    <property type="evidence" value="ECO:0007669"/>
    <property type="project" value="UniProtKB-KW"/>
</dbReference>
<dbReference type="FunFam" id="3.40.50.720:FF:000084">
    <property type="entry name" value="Short-chain dehydrogenase reductase"/>
    <property type="match status" value="1"/>
</dbReference>
<dbReference type="PANTHER" id="PTHR42879">
    <property type="entry name" value="3-OXOACYL-(ACYL-CARRIER-PROTEIN) REDUCTASE"/>
    <property type="match status" value="1"/>
</dbReference>
<evidence type="ECO:0000313" key="4">
    <source>
        <dbReference type="Proteomes" id="UP000281594"/>
    </source>
</evidence>
<dbReference type="EMBL" id="QYCY01000004">
    <property type="protein sequence ID" value="RLV72087.1"/>
    <property type="molecule type" value="Genomic_DNA"/>
</dbReference>
<dbReference type="InterPro" id="IPR050259">
    <property type="entry name" value="SDR"/>
</dbReference>
<dbReference type="PRINTS" id="PR00081">
    <property type="entry name" value="GDHRDH"/>
</dbReference>
<dbReference type="Gene3D" id="3.40.50.720">
    <property type="entry name" value="NAD(P)-binding Rossmann-like Domain"/>
    <property type="match status" value="1"/>
</dbReference>
<evidence type="ECO:0008006" key="5">
    <source>
        <dbReference type="Google" id="ProtNLM"/>
    </source>
</evidence>
<evidence type="ECO:0000256" key="2">
    <source>
        <dbReference type="ARBA" id="ARBA00023002"/>
    </source>
</evidence>
<evidence type="ECO:0000256" key="1">
    <source>
        <dbReference type="ARBA" id="ARBA00006484"/>
    </source>
</evidence>
<protein>
    <recommendedName>
        <fullName evidence="5">Short-chain dehydrogenase</fullName>
    </recommendedName>
</protein>
<proteinExistence type="inferred from homology"/>
<dbReference type="Proteomes" id="UP000281594">
    <property type="component" value="Unassembled WGS sequence"/>
</dbReference>
<organism evidence="3 4">
    <name type="scientific">Streptomyces rapamycinicus (strain ATCC 29253 / DSM 41530 / NRRL 5491 / AYB-994)</name>
    <name type="common">Streptomyces hygroscopicus (strain ATCC 29253)</name>
    <dbReference type="NCBI Taxonomy" id="1343740"/>
    <lineage>
        <taxon>Bacteria</taxon>
        <taxon>Bacillati</taxon>
        <taxon>Actinomycetota</taxon>
        <taxon>Actinomycetes</taxon>
        <taxon>Kitasatosporales</taxon>
        <taxon>Streptomycetaceae</taxon>
        <taxon>Streptomyces</taxon>
        <taxon>Streptomyces violaceusniger group</taxon>
    </lineage>
</organism>
<dbReference type="SUPFAM" id="SSF51735">
    <property type="entry name" value="NAD(P)-binding Rossmann-fold domains"/>
    <property type="match status" value="1"/>
</dbReference>
<keyword evidence="2" id="KW-0560">Oxidoreductase</keyword>
<dbReference type="InterPro" id="IPR002347">
    <property type="entry name" value="SDR_fam"/>
</dbReference>
<dbReference type="Pfam" id="PF13561">
    <property type="entry name" value="adh_short_C2"/>
    <property type="match status" value="1"/>
</dbReference>
<dbReference type="HOGENOM" id="CLU_010194_1_2_11"/>
<dbReference type="eggNOG" id="COG1028">
    <property type="taxonomic scope" value="Bacteria"/>
</dbReference>
<dbReference type="KEGG" id="src:M271_48570"/>
<dbReference type="InterPro" id="IPR036291">
    <property type="entry name" value="NAD(P)-bd_dom_sf"/>
</dbReference>
<dbReference type="RefSeq" id="WP_020874556.1">
    <property type="nucleotide sequence ID" value="NC_022785.1"/>
</dbReference>
<sequence length="256" mass="26020">MSAGKGAPVAVVTGSSSGIGRACALALARTGWDVVVHGLDADGDLARAESEVRAEGRGCVAVAGDVADPATTRALVEAAESAFGRVDGVVSNAGTGMTRSFLEIDDAGWHQLWAVHVEAAARLLRTAHPLLAASEGAVVAMSSLAAGRALAGRTGYGAVKAGLEGLVRQLAAEWAAAGIRVNAVAPGTIRTPLVERNFARGLLDERGVLGRTPLRRLGSPAEVATVVRFLLSAEASYVTGQTLAVDGGWSIFGGWS</sequence>
<dbReference type="STRING" id="1343740.M271_48570"/>
<dbReference type="PRINTS" id="PR00080">
    <property type="entry name" value="SDRFAMILY"/>
</dbReference>
<reference evidence="3 4" key="1">
    <citation type="journal article" date="2018" name="J. Biol. Chem.">
        <title>Discovery of the actinoplanic acid pathway in Streptomyces rapamycinicus reveals a genetically conserved synergism with rapamycin.</title>
        <authorList>
            <person name="Mrak P."/>
            <person name="Krastel P."/>
            <person name="Pivk Lukancic P."/>
            <person name="Tao J."/>
            <person name="Pistorius D."/>
            <person name="Moore C.M."/>
        </authorList>
    </citation>
    <scope>NUCLEOTIDE SEQUENCE [LARGE SCALE GENOMIC DNA]</scope>
    <source>
        <strain evidence="3 4">NRRL 5491</strain>
    </source>
</reference>
<dbReference type="CDD" id="cd05233">
    <property type="entry name" value="SDR_c"/>
    <property type="match status" value="1"/>
</dbReference>
<name>A0A0A0NU25_STRRN</name>
<evidence type="ECO:0000313" key="3">
    <source>
        <dbReference type="EMBL" id="RLV72087.1"/>
    </source>
</evidence>
<dbReference type="PANTHER" id="PTHR42879:SF2">
    <property type="entry name" value="3-OXOACYL-[ACYL-CARRIER-PROTEIN] REDUCTASE FABG"/>
    <property type="match status" value="1"/>
</dbReference>
<accession>A0A0A0NU25</accession>